<reference evidence="2 3" key="1">
    <citation type="submission" date="2020-08" db="EMBL/GenBank/DDBJ databases">
        <title>Genome sequence of Sphingomonas daechungensis KACC 18115T.</title>
        <authorList>
            <person name="Hyun D.-W."/>
            <person name="Bae J.-W."/>
        </authorList>
    </citation>
    <scope>NUCLEOTIDE SEQUENCE [LARGE SCALE GENOMIC DNA]</scope>
    <source>
        <strain evidence="2 3">KACC 18115</strain>
    </source>
</reference>
<name>A0ABX6SYG0_9SPHN</name>
<dbReference type="Gene3D" id="3.30.450.20">
    <property type="entry name" value="PAS domain"/>
    <property type="match status" value="1"/>
</dbReference>
<protein>
    <submittedName>
        <fullName evidence="2">PAS domain-containing protein</fullName>
    </submittedName>
</protein>
<evidence type="ECO:0000313" key="2">
    <source>
        <dbReference type="EMBL" id="QNP42622.1"/>
    </source>
</evidence>
<dbReference type="EMBL" id="CP060780">
    <property type="protein sequence ID" value="QNP42622.1"/>
    <property type="molecule type" value="Genomic_DNA"/>
</dbReference>
<accession>A0ABX6SYG0</accession>
<dbReference type="InterPro" id="IPR000014">
    <property type="entry name" value="PAS"/>
</dbReference>
<evidence type="ECO:0000313" key="3">
    <source>
        <dbReference type="Proteomes" id="UP000516134"/>
    </source>
</evidence>
<keyword evidence="3" id="KW-1185">Reference proteome</keyword>
<dbReference type="InterPro" id="IPR035965">
    <property type="entry name" value="PAS-like_dom_sf"/>
</dbReference>
<proteinExistence type="predicted"/>
<feature type="domain" description="PAS" evidence="1">
    <location>
        <begin position="20"/>
        <end position="60"/>
    </location>
</feature>
<dbReference type="CDD" id="cd00130">
    <property type="entry name" value="PAS"/>
    <property type="match status" value="1"/>
</dbReference>
<dbReference type="Proteomes" id="UP000516134">
    <property type="component" value="Chromosome"/>
</dbReference>
<dbReference type="SUPFAM" id="SSF55785">
    <property type="entry name" value="PYP-like sensor domain (PAS domain)"/>
    <property type="match status" value="1"/>
</dbReference>
<sequence>MLDSSSPEALLSCALAAVDDEAAFRAELDKIPVPAYTADRDGQITYWNRACVDFAGRAPQLGQDKWCVTWRLFTLDGELLPPEEYPLAKAIKERRSIRTDVAVAMRPNGSRVAFRPTLLRFSTRTGS</sequence>
<evidence type="ECO:0000259" key="1">
    <source>
        <dbReference type="PROSITE" id="PS50112"/>
    </source>
</evidence>
<dbReference type="PROSITE" id="PS50112">
    <property type="entry name" value="PAS"/>
    <property type="match status" value="1"/>
</dbReference>
<organism evidence="2 3">
    <name type="scientific">Sphingomonas daechungensis</name>
    <dbReference type="NCBI Taxonomy" id="1176646"/>
    <lineage>
        <taxon>Bacteria</taxon>
        <taxon>Pseudomonadati</taxon>
        <taxon>Pseudomonadota</taxon>
        <taxon>Alphaproteobacteria</taxon>
        <taxon>Sphingomonadales</taxon>
        <taxon>Sphingomonadaceae</taxon>
        <taxon>Sphingomonas</taxon>
    </lineage>
</organism>
<gene>
    <name evidence="2" type="ORF">H9L15_10590</name>
</gene>
<dbReference type="RefSeq" id="WP_187714054.1">
    <property type="nucleotide sequence ID" value="NZ_CP060780.1"/>
</dbReference>